<comment type="caution">
    <text evidence="3">The sequence shown here is derived from an EMBL/GenBank/DDBJ whole genome shotgun (WGS) entry which is preliminary data.</text>
</comment>
<evidence type="ECO:0000259" key="2">
    <source>
        <dbReference type="Pfam" id="PF18726"/>
    </source>
</evidence>
<evidence type="ECO:0000256" key="1">
    <source>
        <dbReference type="SAM" id="MobiDB-lite"/>
    </source>
</evidence>
<dbReference type="Proteomes" id="UP000306985">
    <property type="component" value="Unassembled WGS sequence"/>
</dbReference>
<evidence type="ECO:0000313" key="4">
    <source>
        <dbReference type="Proteomes" id="UP000306985"/>
    </source>
</evidence>
<feature type="region of interest" description="Disordered" evidence="1">
    <location>
        <begin position="23"/>
        <end position="66"/>
    </location>
</feature>
<sequence length="197" mass="20071">MTIAMIDDHGLVVAGERIDGPVGCGRGVRDGSPSGRGRGRPGAGAGRAGGRARPRRVTPSPVGLPGLSAPLSPAVRDLLADAGRGLGSAVRATDVADRYAAAHLSALRAAAALIAARARPTRGRRGSVWQLLPAVAPEFGEWAAYFAAGSAKRQAAQAGISRLITPREADDIVRQAAAFLDLVETTLVQDAEGLDAG</sequence>
<organism evidence="3 4">
    <name type="scientific">Nakamurella flava</name>
    <dbReference type="NCBI Taxonomy" id="2576308"/>
    <lineage>
        <taxon>Bacteria</taxon>
        <taxon>Bacillati</taxon>
        <taxon>Actinomycetota</taxon>
        <taxon>Actinomycetes</taxon>
        <taxon>Nakamurellales</taxon>
        <taxon>Nakamurellaceae</taxon>
        <taxon>Nakamurella</taxon>
    </lineage>
</organism>
<dbReference type="Pfam" id="PF18726">
    <property type="entry name" value="HEPN_SAV_6107"/>
    <property type="match status" value="1"/>
</dbReference>
<accession>A0A4U6Q6A8</accession>
<reference evidence="3 4" key="1">
    <citation type="submission" date="2019-05" db="EMBL/GenBank/DDBJ databases">
        <title>Nakamurella sp. N5BH11, whole genome shotgun sequence.</title>
        <authorList>
            <person name="Tuo L."/>
        </authorList>
    </citation>
    <scope>NUCLEOTIDE SEQUENCE [LARGE SCALE GENOMIC DNA]</scope>
    <source>
        <strain evidence="3 4">N5BH11</strain>
    </source>
</reference>
<protein>
    <recommendedName>
        <fullName evidence="2">SAV-6107-like HEPN domain-containing protein</fullName>
    </recommendedName>
</protein>
<keyword evidence="4" id="KW-1185">Reference proteome</keyword>
<feature type="domain" description="SAV-6107-like HEPN" evidence="2">
    <location>
        <begin position="89"/>
        <end position="184"/>
    </location>
</feature>
<evidence type="ECO:0000313" key="3">
    <source>
        <dbReference type="EMBL" id="TKV56102.1"/>
    </source>
</evidence>
<dbReference type="RefSeq" id="WP_137451758.1">
    <property type="nucleotide sequence ID" value="NZ_SZZH01000008.1"/>
</dbReference>
<proteinExistence type="predicted"/>
<dbReference type="AlphaFoldDB" id="A0A4U6Q6A8"/>
<name>A0A4U6Q6A8_9ACTN</name>
<dbReference type="EMBL" id="SZZH01000008">
    <property type="protein sequence ID" value="TKV56102.1"/>
    <property type="molecule type" value="Genomic_DNA"/>
</dbReference>
<dbReference type="OrthoDB" id="4570063at2"/>
<gene>
    <name evidence="3" type="ORF">FDO65_21195</name>
</gene>
<dbReference type="InterPro" id="IPR040891">
    <property type="entry name" value="HEPN_SAV_6107"/>
</dbReference>
<feature type="compositionally biased region" description="Gly residues" evidence="1">
    <location>
        <begin position="34"/>
        <end position="49"/>
    </location>
</feature>